<dbReference type="Pfam" id="PF14234">
    <property type="entry name" value="DUF4336"/>
    <property type="match status" value="1"/>
</dbReference>
<keyword evidence="2" id="KW-1185">Reference proteome</keyword>
<sequence length="421" mass="46671">MQEAFWEKTSKAAHPERWYPYWWALPLAPYGGKATAMSVAHPNEVWCFDQLQGLLDVLVNVRMTVVRLNGGGLWVHNPIAPTAELMSMLAPIVDEHGPVKHIVVGSAAIEHKIYSGPFSKKFPSADVWIPPKNWTFPVDVPIDAYVPYYPRGSPKTLPEDSASGVGSVPWGDQIEHSVIEVGGSSLRNFKDPWFVDTAFYLKKTKTLLITDVVMKVNPDPVPVATINPEPLLVRGMEGPDKMLPNTREARSMGWGKTILFGLLFQPASVDVKVSPASVNKDLLDNFTWDERWKASFQNLVDKDIFVPPILHVLAFPRRRDEVKRWAEGVAAWDFNTIIPSHLDGPIDAGPKEFAAAIDAALTTDPRAFFGEDIEPLLAVDKLSRDLKSLEEPRPLTDATPIKYFVKPAPAPAEEASAVEVA</sequence>
<dbReference type="PANTHER" id="PTHR33835">
    <property type="entry name" value="YALI0C07656P"/>
    <property type="match status" value="1"/>
</dbReference>
<dbReference type="Proteomes" id="UP000001876">
    <property type="component" value="Unassembled WGS sequence"/>
</dbReference>
<evidence type="ECO:0000313" key="1">
    <source>
        <dbReference type="EMBL" id="EEH52420.1"/>
    </source>
</evidence>
<name>C1N672_MICPC</name>
<gene>
    <name evidence="1" type="ORF">MICPUCDRAFT_36415</name>
</gene>
<reference evidence="1 2" key="1">
    <citation type="journal article" date="2009" name="Science">
        <title>Green evolution and dynamic adaptations revealed by genomes of the marine picoeukaryotes Micromonas.</title>
        <authorList>
            <person name="Worden A.Z."/>
            <person name="Lee J.H."/>
            <person name="Mock T."/>
            <person name="Rouze P."/>
            <person name="Simmons M.P."/>
            <person name="Aerts A.L."/>
            <person name="Allen A.E."/>
            <person name="Cuvelier M.L."/>
            <person name="Derelle E."/>
            <person name="Everett M.V."/>
            <person name="Foulon E."/>
            <person name="Grimwood J."/>
            <person name="Gundlach H."/>
            <person name="Henrissat B."/>
            <person name="Napoli C."/>
            <person name="McDonald S.M."/>
            <person name="Parker M.S."/>
            <person name="Rombauts S."/>
            <person name="Salamov A."/>
            <person name="Von Dassow P."/>
            <person name="Badger J.H."/>
            <person name="Coutinho P.M."/>
            <person name="Demir E."/>
            <person name="Dubchak I."/>
            <person name="Gentemann C."/>
            <person name="Eikrem W."/>
            <person name="Gready J.E."/>
            <person name="John U."/>
            <person name="Lanier W."/>
            <person name="Lindquist E.A."/>
            <person name="Lucas S."/>
            <person name="Mayer K.F."/>
            <person name="Moreau H."/>
            <person name="Not F."/>
            <person name="Otillar R."/>
            <person name="Panaud O."/>
            <person name="Pangilinan J."/>
            <person name="Paulsen I."/>
            <person name="Piegu B."/>
            <person name="Poliakov A."/>
            <person name="Robbens S."/>
            <person name="Schmutz J."/>
            <person name="Toulza E."/>
            <person name="Wyss T."/>
            <person name="Zelensky A."/>
            <person name="Zhou K."/>
            <person name="Armbrust E.V."/>
            <person name="Bhattacharya D."/>
            <person name="Goodenough U.W."/>
            <person name="Van de Peer Y."/>
            <person name="Grigoriev I.V."/>
        </authorList>
    </citation>
    <scope>NUCLEOTIDE SEQUENCE [LARGE SCALE GENOMIC DNA]</scope>
    <source>
        <strain evidence="1 2">CCMP1545</strain>
    </source>
</reference>
<dbReference type="RefSeq" id="XP_003063284.1">
    <property type="nucleotide sequence ID" value="XM_003063238.1"/>
</dbReference>
<dbReference type="AlphaFoldDB" id="C1N672"/>
<dbReference type="OMA" id="PYWWALP"/>
<proteinExistence type="predicted"/>
<dbReference type="GeneID" id="9688724"/>
<dbReference type="InterPro" id="IPR025638">
    <property type="entry name" value="DUF4336"/>
</dbReference>
<dbReference type="OrthoDB" id="421671at2759"/>
<evidence type="ECO:0000313" key="2">
    <source>
        <dbReference type="Proteomes" id="UP000001876"/>
    </source>
</evidence>
<organism evidence="2">
    <name type="scientific">Micromonas pusilla (strain CCMP1545)</name>
    <name type="common">Picoplanktonic green alga</name>
    <dbReference type="NCBI Taxonomy" id="564608"/>
    <lineage>
        <taxon>Eukaryota</taxon>
        <taxon>Viridiplantae</taxon>
        <taxon>Chlorophyta</taxon>
        <taxon>Mamiellophyceae</taxon>
        <taxon>Mamiellales</taxon>
        <taxon>Mamiellaceae</taxon>
        <taxon>Micromonas</taxon>
    </lineage>
</organism>
<dbReference type="eggNOG" id="ENOG502QU5X">
    <property type="taxonomic scope" value="Eukaryota"/>
</dbReference>
<accession>C1N672</accession>
<dbReference type="KEGG" id="mpp:MICPUCDRAFT_36415"/>
<dbReference type="EMBL" id="GG663748">
    <property type="protein sequence ID" value="EEH52420.1"/>
    <property type="molecule type" value="Genomic_DNA"/>
</dbReference>
<protein>
    <submittedName>
        <fullName evidence="1">Predicted protein</fullName>
    </submittedName>
</protein>
<dbReference type="PANTHER" id="PTHR33835:SF2">
    <property type="entry name" value="LYSINE-TRNA LIGASE"/>
    <property type="match status" value="1"/>
</dbReference>